<comment type="caution">
    <text evidence="6">The sequence shown here is derived from an EMBL/GenBank/DDBJ whole genome shotgun (WGS) entry which is preliminary data.</text>
</comment>
<sequence>MDFHSSIATCFKLTVLTIYLVSCSFSHANGTPPSSSPVLKPNKTSSFTRNAFPPYFLFGSASSAYQYEGAVGIDGRGPSIWDTITHNNPEKILDGSNADVAQDFYHRYKEDIKLMKSSGLDAFRLSISWSRVVPTGKVSRGVNKKGIEFYNRVINELISNGIKPFVTIYHWDIPQPLQDEYGGFVSPRIVNDYLDFADICFKQFGDRVKHWMTHNEPFMYSKLMYAAGFMAGDIAKDPYMVAHHLLLSHAKAVQQYRKKYRTQHGQIGIVLNSDWMLPYSNSKEDIQATQRALDFMLGWFMDPLTNGEYPKNMQNIVGRRLPKFNVEEAAMVKGSYDFLGLNYYTGGYVKNIPSNSSELNNVITDPHANQTFDRNGKLIGKPTGGPAFYVYPEGLHHLLVYIKKTYYNPTIYITENGMPDSNNATIKQLINDYQRVHFLHRHLISIKEAIRDGVNVRGYFVWSFMDTWEWNSGFTIRFGLNFIDYKNGLKRIPKLSGQWLKAFLKGFN</sequence>
<evidence type="ECO:0000256" key="3">
    <source>
        <dbReference type="ARBA" id="ARBA00023295"/>
    </source>
</evidence>
<evidence type="ECO:0000256" key="1">
    <source>
        <dbReference type="ARBA" id="ARBA00010838"/>
    </source>
</evidence>
<proteinExistence type="inferred from homology"/>
<dbReference type="Proteomes" id="UP001454036">
    <property type="component" value="Unassembled WGS sequence"/>
</dbReference>
<keyword evidence="7" id="KW-1185">Reference proteome</keyword>
<keyword evidence="5" id="KW-0732">Signal</keyword>
<evidence type="ECO:0000256" key="4">
    <source>
        <dbReference type="RuleBase" id="RU003690"/>
    </source>
</evidence>
<dbReference type="GO" id="GO:0008422">
    <property type="term" value="F:beta-glucosidase activity"/>
    <property type="evidence" value="ECO:0007669"/>
    <property type="project" value="TreeGrafter"/>
</dbReference>
<protein>
    <submittedName>
        <fullName evidence="6">Glycosidase</fullName>
    </submittedName>
</protein>
<accession>A0AAV3QDW1</accession>
<feature type="chain" id="PRO_5043988347" evidence="5">
    <location>
        <begin position="31"/>
        <end position="508"/>
    </location>
</feature>
<gene>
    <name evidence="6" type="ORF">LIER_16934</name>
</gene>
<dbReference type="PROSITE" id="PS00653">
    <property type="entry name" value="GLYCOSYL_HYDROL_F1_2"/>
    <property type="match status" value="1"/>
</dbReference>
<dbReference type="Gene3D" id="3.20.20.80">
    <property type="entry name" value="Glycosidases"/>
    <property type="match status" value="1"/>
</dbReference>
<keyword evidence="3 6" id="KW-0326">Glycosidase</keyword>
<dbReference type="PANTHER" id="PTHR10353">
    <property type="entry name" value="GLYCOSYL HYDROLASE"/>
    <property type="match status" value="1"/>
</dbReference>
<dbReference type="PANTHER" id="PTHR10353:SF318">
    <property type="entry name" value="BETA-GLUCOSIDASE 31-RELATED"/>
    <property type="match status" value="1"/>
</dbReference>
<dbReference type="FunFam" id="3.20.20.80:FF:000020">
    <property type="entry name" value="Beta-glucosidase 12"/>
    <property type="match status" value="1"/>
</dbReference>
<reference evidence="6 7" key="1">
    <citation type="submission" date="2024-01" db="EMBL/GenBank/DDBJ databases">
        <title>The complete chloroplast genome sequence of Lithospermum erythrorhizon: insights into the phylogenetic relationship among Boraginaceae species and the maternal lineages of purple gromwells.</title>
        <authorList>
            <person name="Okada T."/>
            <person name="Watanabe K."/>
        </authorList>
    </citation>
    <scope>NUCLEOTIDE SEQUENCE [LARGE SCALE GENOMIC DNA]</scope>
</reference>
<dbReference type="InterPro" id="IPR033132">
    <property type="entry name" value="GH_1_N_CS"/>
</dbReference>
<comment type="similarity">
    <text evidence="1 4">Belongs to the glycosyl hydrolase 1 family.</text>
</comment>
<organism evidence="6 7">
    <name type="scientific">Lithospermum erythrorhizon</name>
    <name type="common">Purple gromwell</name>
    <name type="synonym">Lithospermum officinale var. erythrorhizon</name>
    <dbReference type="NCBI Taxonomy" id="34254"/>
    <lineage>
        <taxon>Eukaryota</taxon>
        <taxon>Viridiplantae</taxon>
        <taxon>Streptophyta</taxon>
        <taxon>Embryophyta</taxon>
        <taxon>Tracheophyta</taxon>
        <taxon>Spermatophyta</taxon>
        <taxon>Magnoliopsida</taxon>
        <taxon>eudicotyledons</taxon>
        <taxon>Gunneridae</taxon>
        <taxon>Pentapetalae</taxon>
        <taxon>asterids</taxon>
        <taxon>lamiids</taxon>
        <taxon>Boraginales</taxon>
        <taxon>Boraginaceae</taxon>
        <taxon>Boraginoideae</taxon>
        <taxon>Lithospermeae</taxon>
        <taxon>Lithospermum</taxon>
    </lineage>
</organism>
<evidence type="ECO:0000256" key="2">
    <source>
        <dbReference type="ARBA" id="ARBA00022801"/>
    </source>
</evidence>
<dbReference type="SUPFAM" id="SSF51445">
    <property type="entry name" value="(Trans)glycosidases"/>
    <property type="match status" value="1"/>
</dbReference>
<feature type="signal peptide" evidence="5">
    <location>
        <begin position="1"/>
        <end position="30"/>
    </location>
</feature>
<dbReference type="Pfam" id="PF00232">
    <property type="entry name" value="Glyco_hydro_1"/>
    <property type="match status" value="1"/>
</dbReference>
<keyword evidence="2" id="KW-0378">Hydrolase</keyword>
<dbReference type="InterPro" id="IPR001360">
    <property type="entry name" value="Glyco_hydro_1"/>
</dbReference>
<dbReference type="InterPro" id="IPR017853">
    <property type="entry name" value="GH"/>
</dbReference>
<evidence type="ECO:0000313" key="6">
    <source>
        <dbReference type="EMBL" id="GAA0160362.1"/>
    </source>
</evidence>
<dbReference type="PRINTS" id="PR00131">
    <property type="entry name" value="GLHYDRLASE1"/>
</dbReference>
<name>A0AAV3QDW1_LITER</name>
<dbReference type="AlphaFoldDB" id="A0AAV3QDW1"/>
<evidence type="ECO:0000313" key="7">
    <source>
        <dbReference type="Proteomes" id="UP001454036"/>
    </source>
</evidence>
<dbReference type="EMBL" id="BAABME010003861">
    <property type="protein sequence ID" value="GAA0160362.1"/>
    <property type="molecule type" value="Genomic_DNA"/>
</dbReference>
<dbReference type="GO" id="GO:0005975">
    <property type="term" value="P:carbohydrate metabolic process"/>
    <property type="evidence" value="ECO:0007669"/>
    <property type="project" value="InterPro"/>
</dbReference>
<evidence type="ECO:0000256" key="5">
    <source>
        <dbReference type="SAM" id="SignalP"/>
    </source>
</evidence>